<dbReference type="PANTHER" id="PTHR38454:SF1">
    <property type="entry name" value="INTEGRAL MEMBRANE PROTEIN"/>
    <property type="match status" value="1"/>
</dbReference>
<gene>
    <name evidence="2" type="ORF">NFX39_01685</name>
</gene>
<feature type="transmembrane region" description="Helical" evidence="1">
    <location>
        <begin position="384"/>
        <end position="403"/>
    </location>
</feature>
<dbReference type="Pfam" id="PF09586">
    <property type="entry name" value="YfhO"/>
    <property type="match status" value="1"/>
</dbReference>
<keyword evidence="1" id="KW-1133">Transmembrane helix</keyword>
<keyword evidence="1" id="KW-0812">Transmembrane</keyword>
<name>A0ABT0ZP87_9LACO</name>
<feature type="transmembrane region" description="Helical" evidence="1">
    <location>
        <begin position="415"/>
        <end position="433"/>
    </location>
</feature>
<dbReference type="Proteomes" id="UP001523234">
    <property type="component" value="Unassembled WGS sequence"/>
</dbReference>
<evidence type="ECO:0000313" key="3">
    <source>
        <dbReference type="Proteomes" id="UP001523234"/>
    </source>
</evidence>
<feature type="transmembrane region" description="Helical" evidence="1">
    <location>
        <begin position="232"/>
        <end position="251"/>
    </location>
</feature>
<accession>A0ABT0ZP87</accession>
<feature type="transmembrane region" description="Helical" evidence="1">
    <location>
        <begin position="12"/>
        <end position="33"/>
    </location>
</feature>
<feature type="transmembrane region" description="Helical" evidence="1">
    <location>
        <begin position="440"/>
        <end position="459"/>
    </location>
</feature>
<feature type="transmembrane region" description="Helical" evidence="1">
    <location>
        <begin position="354"/>
        <end position="372"/>
    </location>
</feature>
<dbReference type="EMBL" id="JAMWYK010000001">
    <property type="protein sequence ID" value="MCO0831805.1"/>
    <property type="molecule type" value="Genomic_DNA"/>
</dbReference>
<reference evidence="2 3" key="1">
    <citation type="submission" date="2022-06" db="EMBL/GenBank/DDBJ databases">
        <title>Fructobacillus taiwanensis sp. nov., isolated from the honeybee.</title>
        <authorList>
            <person name="Chen Y.-S."/>
            <person name="Wang L.-T."/>
            <person name="Lee Y.-S."/>
            <person name="Chang Y.-C."/>
            <person name="Wu H.-C."/>
            <person name="Liao C.-Y."/>
            <person name="Chen W.-H."/>
            <person name="Deng J.-N."/>
            <person name="Wang Y.-H."/>
        </authorList>
    </citation>
    <scope>NUCLEOTIDE SEQUENCE [LARGE SCALE GENOMIC DNA]</scope>
    <source>
        <strain evidence="2 3">W13</strain>
    </source>
</reference>
<feature type="transmembrane region" description="Helical" evidence="1">
    <location>
        <begin position="136"/>
        <end position="155"/>
    </location>
</feature>
<proteinExistence type="predicted"/>
<keyword evidence="3" id="KW-1185">Reference proteome</keyword>
<evidence type="ECO:0000256" key="1">
    <source>
        <dbReference type="SAM" id="Phobius"/>
    </source>
</evidence>
<dbReference type="PANTHER" id="PTHR38454">
    <property type="entry name" value="INTEGRAL MEMBRANE PROTEIN-RELATED"/>
    <property type="match status" value="1"/>
</dbReference>
<feature type="transmembrane region" description="Helical" evidence="1">
    <location>
        <begin position="111"/>
        <end position="130"/>
    </location>
</feature>
<feature type="transmembrane region" description="Helical" evidence="1">
    <location>
        <begin position="162"/>
        <end position="181"/>
    </location>
</feature>
<organism evidence="2 3">
    <name type="scientific">Fructobacillus apis</name>
    <dbReference type="NCBI Taxonomy" id="2935017"/>
    <lineage>
        <taxon>Bacteria</taxon>
        <taxon>Bacillati</taxon>
        <taxon>Bacillota</taxon>
        <taxon>Bacilli</taxon>
        <taxon>Lactobacillales</taxon>
        <taxon>Lactobacillaceae</taxon>
        <taxon>Fructobacillus</taxon>
    </lineage>
</organism>
<protein>
    <submittedName>
        <fullName evidence="2">YfhO family protein</fullName>
    </submittedName>
</protein>
<comment type="caution">
    <text evidence="2">The sequence shown here is derived from an EMBL/GenBank/DDBJ whole genome shotgun (WGS) entry which is preliminary data.</text>
</comment>
<evidence type="ECO:0000313" key="2">
    <source>
        <dbReference type="EMBL" id="MCO0831805.1"/>
    </source>
</evidence>
<dbReference type="RefSeq" id="WP_252442404.1">
    <property type="nucleotide sequence ID" value="NZ_JAMWYK010000001.1"/>
</dbReference>
<feature type="transmembrane region" description="Helical" evidence="1">
    <location>
        <begin position="326"/>
        <end position="348"/>
    </location>
</feature>
<keyword evidence="1" id="KW-0472">Membrane</keyword>
<feature type="transmembrane region" description="Helical" evidence="1">
    <location>
        <begin position="297"/>
        <end position="314"/>
    </location>
</feature>
<feature type="transmembrane region" description="Helical" evidence="1">
    <location>
        <begin position="201"/>
        <end position="220"/>
    </location>
</feature>
<sequence length="869" mass="97230">MKSFKKHVNLAFLSPLALSFWAPFFIMLSYFAYRGMTPFGSSTILTVDLGQQYLDYFAQFKHTLLQDPSAFFYSFSTGLGGDMVGEWSYYLMSPFNLLLLLATAKTLPAWILLVTVLKISSAGLTMGFFLKKMDWVRGYYLPVFAINYPLSAWFIANDLNLLWLDTAILLPLVVWSLHHFYQTNKVRPFLFLLMATILTNYYIAWMVGLFLIWYLPFMLLGQKKAHHCWQKTFKLFSAGVLAVLLSAWLWLPTLMQLQLGKTAHTVRWTLGFENNPLDLLLKLLPGSFDFDQMQTGQANWLVAPLIIFFLWAFFASKQIRLAQKIAAGMVITVLVLATTWTPLILLFHGGQYPIWYPSRFSFLISFFLIVLAAKGFDEIWEPSIPARAFFLTVILGITVYGSLKINQLSYIGKTGLLVFLFGYLLLFVALLFVHGKTLRLLTLGGLTVLFLLLNATLTLNNIAYLTNSEYQQGAKVVTDVKPALKGDHSFYRVAQGMGRTYNDAYLGHFNAGSHFSSLLPAQSATFYRNIGQISGDSKLSYNNGTVVSDSLLSFKYYLAPNNQFDVKPHTLKKSTRPDYDKATTVASGKDWLLKENKNALPVAYAASKDALKTPLTVRYPLANQERILTHLAGKPDEIFLSQKPLTITHLDNMAEPERLTGGLLHPEDKKKRSGVTLTFTPDSNDPYYLNLGGAFDLSGVQLVLNGKVLTQETGYNHTAALNLVKDAKGKEQTLSIILNKGIKSRYLDDFALYSFNQEAVDKDLQSLQQNPMTVTKQNSRHIEGTIQTTTDKSLVMTSIPAGPGWQAKVDGKAVKTKTVADGLLAVPTTAGKHHVSLTYTPPLLVYGAVISGLTASLCLFGVMINKRRF</sequence>
<feature type="transmembrane region" description="Helical" evidence="1">
    <location>
        <begin position="843"/>
        <end position="864"/>
    </location>
</feature>
<dbReference type="InterPro" id="IPR018580">
    <property type="entry name" value="Uncharacterised_YfhO"/>
</dbReference>